<dbReference type="PROSITE" id="PS00587">
    <property type="entry name" value="GLYCOSYL_HYDROL_F17"/>
    <property type="match status" value="1"/>
</dbReference>
<keyword evidence="8" id="KW-0732">Signal</keyword>
<comment type="catalytic activity">
    <reaction evidence="1">
        <text>Hydrolysis of (1-&gt;3)-beta-D-glucosidic linkages in (1-&gt;3)-beta-D-glucans.</text>
        <dbReference type="EC" id="3.2.1.39"/>
    </reaction>
</comment>
<dbReference type="GO" id="GO:0005975">
    <property type="term" value="P:carbohydrate metabolic process"/>
    <property type="evidence" value="ECO:0007669"/>
    <property type="project" value="InterPro"/>
</dbReference>
<dbReference type="InterPro" id="IPR017853">
    <property type="entry name" value="GH"/>
</dbReference>
<evidence type="ECO:0000256" key="3">
    <source>
        <dbReference type="ARBA" id="ARBA00012780"/>
    </source>
</evidence>
<dbReference type="GO" id="GO:0042973">
    <property type="term" value="F:glucan endo-1,3-beta-D-glucosidase activity"/>
    <property type="evidence" value="ECO:0007669"/>
    <property type="project" value="UniProtKB-EC"/>
</dbReference>
<dbReference type="Proteomes" id="UP000288805">
    <property type="component" value="Unassembled WGS sequence"/>
</dbReference>
<dbReference type="EMBL" id="QGNW01000139">
    <property type="protein sequence ID" value="RVW92198.1"/>
    <property type="molecule type" value="Genomic_DNA"/>
</dbReference>
<evidence type="ECO:0000256" key="2">
    <source>
        <dbReference type="ARBA" id="ARBA00008773"/>
    </source>
</evidence>
<evidence type="ECO:0000256" key="5">
    <source>
        <dbReference type="ARBA" id="ARBA00023295"/>
    </source>
</evidence>
<evidence type="ECO:0000313" key="10">
    <source>
        <dbReference type="Proteomes" id="UP000288805"/>
    </source>
</evidence>
<gene>
    <name evidence="9" type="primary">GNS1_8</name>
    <name evidence="9" type="ORF">CK203_027077</name>
</gene>
<dbReference type="EC" id="3.2.1.39" evidence="3"/>
<dbReference type="InterPro" id="IPR044965">
    <property type="entry name" value="Glyco_hydro_17_plant"/>
</dbReference>
<evidence type="ECO:0000256" key="6">
    <source>
        <dbReference type="RuleBase" id="RU004335"/>
    </source>
</evidence>
<organism evidence="9 10">
    <name type="scientific">Vitis vinifera</name>
    <name type="common">Grape</name>
    <dbReference type="NCBI Taxonomy" id="29760"/>
    <lineage>
        <taxon>Eukaryota</taxon>
        <taxon>Viridiplantae</taxon>
        <taxon>Streptophyta</taxon>
        <taxon>Embryophyta</taxon>
        <taxon>Tracheophyta</taxon>
        <taxon>Spermatophyta</taxon>
        <taxon>Magnoliopsida</taxon>
        <taxon>eudicotyledons</taxon>
        <taxon>Gunneridae</taxon>
        <taxon>Pentapetalae</taxon>
        <taxon>rosids</taxon>
        <taxon>Vitales</taxon>
        <taxon>Vitaceae</taxon>
        <taxon>Viteae</taxon>
        <taxon>Vitis</taxon>
    </lineage>
</organism>
<protein>
    <recommendedName>
        <fullName evidence="3">glucan endo-1,3-beta-D-glucosidase</fullName>
        <ecNumber evidence="3">3.2.1.39</ecNumber>
    </recommendedName>
</protein>
<comment type="similarity">
    <text evidence="2 6">Belongs to the glycosyl hydrolase 17 family.</text>
</comment>
<dbReference type="SUPFAM" id="SSF51445">
    <property type="entry name" value="(Trans)glycosidases"/>
    <property type="match status" value="1"/>
</dbReference>
<reference evidence="9 10" key="1">
    <citation type="journal article" date="2018" name="PLoS Genet.">
        <title>Population sequencing reveals clonal diversity and ancestral inbreeding in the grapevine cultivar Chardonnay.</title>
        <authorList>
            <person name="Roach M.J."/>
            <person name="Johnson D.L."/>
            <person name="Bohlmann J."/>
            <person name="van Vuuren H.J."/>
            <person name="Jones S.J."/>
            <person name="Pretorius I.S."/>
            <person name="Schmidt S.A."/>
            <person name="Borneman A.R."/>
        </authorList>
    </citation>
    <scope>NUCLEOTIDE SEQUENCE [LARGE SCALE GENOMIC DNA]</scope>
    <source>
        <strain evidence="10">cv. Chardonnay</strain>
        <tissue evidence="9">Leaf</tissue>
    </source>
</reference>
<dbReference type="PANTHER" id="PTHR32227">
    <property type="entry name" value="GLUCAN ENDO-1,3-BETA-GLUCOSIDASE BG1-RELATED-RELATED"/>
    <property type="match status" value="1"/>
</dbReference>
<evidence type="ECO:0000256" key="1">
    <source>
        <dbReference type="ARBA" id="ARBA00000382"/>
    </source>
</evidence>
<evidence type="ECO:0000256" key="7">
    <source>
        <dbReference type="RuleBase" id="RU004336"/>
    </source>
</evidence>
<dbReference type="Pfam" id="PF00332">
    <property type="entry name" value="Glyco_hydro_17"/>
    <property type="match status" value="1"/>
</dbReference>
<evidence type="ECO:0000256" key="4">
    <source>
        <dbReference type="ARBA" id="ARBA00022801"/>
    </source>
</evidence>
<dbReference type="InterPro" id="IPR000490">
    <property type="entry name" value="Glyco_hydro_17"/>
</dbReference>
<dbReference type="Gene3D" id="3.20.20.80">
    <property type="entry name" value="Glycosidases"/>
    <property type="match status" value="1"/>
</dbReference>
<keyword evidence="5 7" id="KW-0326">Glycosidase</keyword>
<accession>A0A438I659</accession>
<feature type="chain" id="PRO_5019211827" description="glucan endo-1,3-beta-D-glucosidase" evidence="8">
    <location>
        <begin position="34"/>
        <end position="356"/>
    </location>
</feature>
<dbReference type="AlphaFoldDB" id="A0A438I659"/>
<proteinExistence type="inferred from homology"/>
<dbReference type="FunFam" id="3.20.20.80:FF:000010">
    <property type="entry name" value="glucan endo-1,3-beta-glucosidase, basic"/>
    <property type="match status" value="1"/>
</dbReference>
<evidence type="ECO:0000313" key="9">
    <source>
        <dbReference type="EMBL" id="RVW92198.1"/>
    </source>
</evidence>
<comment type="caution">
    <text evidence="9">The sequence shown here is derived from an EMBL/GenBank/DDBJ whole genome shotgun (WGS) entry which is preliminary data.</text>
</comment>
<keyword evidence="4 7" id="KW-0378">Hydrolase</keyword>
<sequence length="356" mass="39029">MAVNSYVKSSPRTTIVLLLLGLLTTNLHLTAEAQIGVCYGTLGDNLPPPEEVVELYTQNNFQRMRLYEPNIAALQALEGSNIELMLGVPNNALYDIADQGNANSWVEKYVTNYTKVKFRYIAVGNEASLSDYVQYLLPAMKSITNAISAAGLDNQIKVSTAIQLGVLGTSYPPSQGSFQTQARSFLDPIISLLVENRAPLLVNLYPYLSYSANTQDVSLDYALFTAPNEVTVQDGQLGYRNLFDSMVDACYSALEEAGGSSLEIVISESGWPSAGGTGATLDNARIYNTNLIQHVKGGTPKRPGKAIETYVFAMFDENRKTPELERHWGVFLPNKQSKYPLLCRIPSATQIVYSIV</sequence>
<name>A0A438I659_VITVI</name>
<evidence type="ECO:0000256" key="8">
    <source>
        <dbReference type="SAM" id="SignalP"/>
    </source>
</evidence>
<feature type="signal peptide" evidence="8">
    <location>
        <begin position="1"/>
        <end position="33"/>
    </location>
</feature>